<gene>
    <name evidence="1" type="ORF">SAMN05878503_11373</name>
</gene>
<accession>A0A285CZC4</accession>
<proteinExistence type="predicted"/>
<protein>
    <submittedName>
        <fullName evidence="1">Uncharacterized protein</fullName>
    </submittedName>
</protein>
<dbReference type="RefSeq" id="WP_097031170.1">
    <property type="nucleotide sequence ID" value="NZ_OAOQ01000013.1"/>
</dbReference>
<reference evidence="2" key="1">
    <citation type="submission" date="2017-08" db="EMBL/GenBank/DDBJ databases">
        <authorList>
            <person name="Varghese N."/>
            <person name="Submissions S."/>
        </authorList>
    </citation>
    <scope>NUCLEOTIDE SEQUENCE [LARGE SCALE GENOMIC DNA]</scope>
    <source>
        <strain evidence="2">JA234</strain>
    </source>
</reference>
<evidence type="ECO:0000313" key="2">
    <source>
        <dbReference type="Proteomes" id="UP000219467"/>
    </source>
</evidence>
<keyword evidence="2" id="KW-1185">Reference proteome</keyword>
<organism evidence="1 2">
    <name type="scientific">Cereibacter ovatus</name>
    <dbReference type="NCBI Taxonomy" id="439529"/>
    <lineage>
        <taxon>Bacteria</taxon>
        <taxon>Pseudomonadati</taxon>
        <taxon>Pseudomonadota</taxon>
        <taxon>Alphaproteobacteria</taxon>
        <taxon>Rhodobacterales</taxon>
        <taxon>Paracoccaceae</taxon>
        <taxon>Cereibacter</taxon>
    </lineage>
</organism>
<sequence>MLEYLPQEIRDGLAAAQKAELKRKSRLQVRFGGTEIPVLRLWDGGFALDAEQIPNLRGLVNLYDGERLVCQCLIVCTTIDNGELICEFKRATAPSDRPPLDFWHDENAPAGYLPRR</sequence>
<dbReference type="Proteomes" id="UP000219467">
    <property type="component" value="Unassembled WGS sequence"/>
</dbReference>
<evidence type="ECO:0000313" key="1">
    <source>
        <dbReference type="EMBL" id="SNX72869.1"/>
    </source>
</evidence>
<name>A0A285CZC4_9RHOB</name>
<dbReference type="AlphaFoldDB" id="A0A285CZC4"/>
<dbReference type="EMBL" id="OAOQ01000013">
    <property type="protein sequence ID" value="SNX72869.1"/>
    <property type="molecule type" value="Genomic_DNA"/>
</dbReference>
<dbReference type="OrthoDB" id="7658488at2"/>